<dbReference type="EMBL" id="FJUY01000013">
    <property type="protein sequence ID" value="CZT22095.1"/>
    <property type="molecule type" value="Genomic_DNA"/>
</dbReference>
<dbReference type="AlphaFoldDB" id="A0A2D3V5W6"/>
<dbReference type="RefSeq" id="XP_023628984.1">
    <property type="nucleotide sequence ID" value="XM_023773216.1"/>
</dbReference>
<gene>
    <name evidence="2" type="ORF">RCC_07964</name>
</gene>
<dbReference type="Pfam" id="PF06985">
    <property type="entry name" value="HET"/>
    <property type="match status" value="1"/>
</dbReference>
<keyword evidence="3" id="KW-1185">Reference proteome</keyword>
<name>A0A2D3V5W6_9PEZI</name>
<evidence type="ECO:0000313" key="2">
    <source>
        <dbReference type="EMBL" id="CZT22095.1"/>
    </source>
</evidence>
<dbReference type="PANTHER" id="PTHR24148:SF73">
    <property type="entry name" value="HET DOMAIN PROTEIN (AFU_ORTHOLOGUE AFUA_8G01020)"/>
    <property type="match status" value="1"/>
</dbReference>
<dbReference type="InterPro" id="IPR052895">
    <property type="entry name" value="HetReg/Transcr_Mod"/>
</dbReference>
<dbReference type="Proteomes" id="UP000225277">
    <property type="component" value="Unassembled WGS sequence"/>
</dbReference>
<sequence>MVFYDLLPAEPPKPIALDPDLASYTYQPLESGRHIRLLSIHSDVVGGPLRFRLIHHPLDVVPPYQTLSYTWGIGARDLALPIETEGGTLLSLRITDTLRKALPFIAKECYTGLMWIDQICIDQDDIQERNSQVAIMADIYCQAESCVVWLGEATEFSRLILINLMICALPNTGDYEIQDAAWTRFDSHASYAQPLKVRHEIKNFMRDFPAEYEVASRAVLQAVVELMSFDWFTRVWILQEVKRARKVYMLIGSDLWAPCQIHQLVTAVDSIIRGDRIYDYSLWDSTPGWRVFDFMANYQDHTQFQRTFYGILTSMRYLKIKGRLHATDPRDFVYGILGFCDDLEEVQIRPDYALNTILVYSIAARKILALEGALDMLLISDGVNHADGDERGDEHIRLPSWVPDWSSAYPGFPLHTLQSRNGAQEPSHVFRASAGRRYVPRLDDNPAELKVQGKRIGSVQVAYQPRHARFVTSCFNSAMQSANYPIPFAACLSRLERSMKRRGVVVNDRNLIKLMISADQNQHYHEQYQSYEDGSKLSFYEHVDQVGQVYFQHREKVTVREAGEIQENSTVMYEDLTEAEHEFISRLEREQKLLGGSSDKCADAVRQPLIEHLFVTSSDSFGGSNHMLMADDVICILHGHDYPAILRQVDSEHYKYVGSCVLEQGMFGELVDWQEEDADTFILV</sequence>
<dbReference type="GeneID" id="35603065"/>
<accession>A0A2D3V5W6</accession>
<dbReference type="OrthoDB" id="5386682at2759"/>
<proteinExistence type="predicted"/>
<dbReference type="STRING" id="112498.A0A2D3V5W6"/>
<evidence type="ECO:0000313" key="3">
    <source>
        <dbReference type="Proteomes" id="UP000225277"/>
    </source>
</evidence>
<organism evidence="2 3">
    <name type="scientific">Ramularia collo-cygni</name>
    <dbReference type="NCBI Taxonomy" id="112498"/>
    <lineage>
        <taxon>Eukaryota</taxon>
        <taxon>Fungi</taxon>
        <taxon>Dikarya</taxon>
        <taxon>Ascomycota</taxon>
        <taxon>Pezizomycotina</taxon>
        <taxon>Dothideomycetes</taxon>
        <taxon>Dothideomycetidae</taxon>
        <taxon>Mycosphaerellales</taxon>
        <taxon>Mycosphaerellaceae</taxon>
        <taxon>Ramularia</taxon>
    </lineage>
</organism>
<evidence type="ECO:0000259" key="1">
    <source>
        <dbReference type="Pfam" id="PF06985"/>
    </source>
</evidence>
<reference evidence="2 3" key="1">
    <citation type="submission" date="2016-03" db="EMBL/GenBank/DDBJ databases">
        <authorList>
            <person name="Ploux O."/>
        </authorList>
    </citation>
    <scope>NUCLEOTIDE SEQUENCE [LARGE SCALE GENOMIC DNA]</scope>
    <source>
        <strain evidence="2 3">URUG2</strain>
    </source>
</reference>
<feature type="domain" description="Heterokaryon incompatibility" evidence="1">
    <location>
        <begin position="64"/>
        <end position="240"/>
    </location>
</feature>
<protein>
    <recommendedName>
        <fullName evidence="1">Heterokaryon incompatibility domain-containing protein</fullName>
    </recommendedName>
</protein>
<dbReference type="PANTHER" id="PTHR24148">
    <property type="entry name" value="ANKYRIN REPEAT DOMAIN-CONTAINING PROTEIN 39 HOMOLOG-RELATED"/>
    <property type="match status" value="1"/>
</dbReference>
<dbReference type="InterPro" id="IPR010730">
    <property type="entry name" value="HET"/>
</dbReference>